<keyword evidence="5 10" id="KW-0472">Membrane</keyword>
<dbReference type="Pfam" id="PF02537">
    <property type="entry name" value="CRCB"/>
    <property type="match status" value="1"/>
</dbReference>
<feature type="transmembrane region" description="Helical" evidence="10">
    <location>
        <begin position="94"/>
        <end position="112"/>
    </location>
</feature>
<organism evidence="11 12">
    <name type="scientific">Lysinibacillus antri</name>
    <dbReference type="NCBI Taxonomy" id="2498145"/>
    <lineage>
        <taxon>Bacteria</taxon>
        <taxon>Bacillati</taxon>
        <taxon>Bacillota</taxon>
        <taxon>Bacilli</taxon>
        <taxon>Bacillales</taxon>
        <taxon>Bacillaceae</taxon>
        <taxon>Lysinibacillus</taxon>
    </lineage>
</organism>
<keyword evidence="12" id="KW-1185">Reference proteome</keyword>
<keyword evidence="3 10" id="KW-0812">Transmembrane</keyword>
<dbReference type="GO" id="GO:0046872">
    <property type="term" value="F:metal ion binding"/>
    <property type="evidence" value="ECO:0007669"/>
    <property type="project" value="UniProtKB-KW"/>
</dbReference>
<comment type="activity regulation">
    <text evidence="10">Na(+) is not transported, but it plays an essential structural role and its presence is essential for fluoride channel function.</text>
</comment>
<dbReference type="RefSeq" id="WP_126657013.1">
    <property type="nucleotide sequence ID" value="NZ_RYYR01000001.1"/>
</dbReference>
<sequence length="114" mass="12451">MVGLMVALGGGVGATLRYITQVGIQKGNLPTYYATIIVNLLGSLLLGIAANWSIENQTDLSFLTIGVLGGFTTFSTFSFDVVKLIDQKQYVTMMIYIVTNLLGGLLFFWLGWNF</sequence>
<evidence type="ECO:0000256" key="6">
    <source>
        <dbReference type="ARBA" id="ARBA00023303"/>
    </source>
</evidence>
<dbReference type="HAMAP" id="MF_00454">
    <property type="entry name" value="FluC"/>
    <property type="match status" value="1"/>
</dbReference>
<dbReference type="AlphaFoldDB" id="A0A432LGA6"/>
<keyword evidence="10" id="KW-0406">Ion transport</keyword>
<dbReference type="GO" id="GO:0062054">
    <property type="term" value="F:fluoride channel activity"/>
    <property type="evidence" value="ECO:0007669"/>
    <property type="project" value="UniProtKB-UniRule"/>
</dbReference>
<dbReference type="Proteomes" id="UP000287910">
    <property type="component" value="Unassembled WGS sequence"/>
</dbReference>
<evidence type="ECO:0000256" key="8">
    <source>
        <dbReference type="ARBA" id="ARBA00035585"/>
    </source>
</evidence>
<keyword evidence="10" id="KW-0813">Transport</keyword>
<comment type="similarity">
    <text evidence="7 10">Belongs to the fluoride channel Fluc/FEX (TC 1.A.43) family.</text>
</comment>
<dbReference type="EMBL" id="RYYR01000001">
    <property type="protein sequence ID" value="RUL56897.1"/>
    <property type="molecule type" value="Genomic_DNA"/>
</dbReference>
<protein>
    <recommendedName>
        <fullName evidence="10">Fluoride-specific ion channel FluC</fullName>
    </recommendedName>
</protein>
<gene>
    <name evidence="10 11" type="primary">crcB</name>
    <name evidence="10" type="synonym">fluC</name>
    <name evidence="11" type="ORF">EK386_00305</name>
</gene>
<feature type="binding site" evidence="10">
    <location>
        <position position="69"/>
    </location>
    <ligand>
        <name>Na(+)</name>
        <dbReference type="ChEBI" id="CHEBI:29101"/>
        <note>structural</note>
    </ligand>
</feature>
<name>A0A432LGA6_9BACI</name>
<dbReference type="PANTHER" id="PTHR28259:SF1">
    <property type="entry name" value="FLUORIDE EXPORT PROTEIN 1-RELATED"/>
    <property type="match status" value="1"/>
</dbReference>
<comment type="function">
    <text evidence="9 10">Fluoride-specific ion channel. Important for reducing fluoride concentration in the cell, thus reducing its toxicity.</text>
</comment>
<comment type="catalytic activity">
    <reaction evidence="8">
        <text>fluoride(in) = fluoride(out)</text>
        <dbReference type="Rhea" id="RHEA:76159"/>
        <dbReference type="ChEBI" id="CHEBI:17051"/>
    </reaction>
    <physiologicalReaction direction="left-to-right" evidence="8">
        <dbReference type="Rhea" id="RHEA:76160"/>
    </physiologicalReaction>
</comment>
<feature type="transmembrane region" description="Helical" evidence="10">
    <location>
        <begin position="32"/>
        <end position="54"/>
    </location>
</feature>
<keyword evidence="2 10" id="KW-1003">Cell membrane</keyword>
<dbReference type="PANTHER" id="PTHR28259">
    <property type="entry name" value="FLUORIDE EXPORT PROTEIN 1-RELATED"/>
    <property type="match status" value="1"/>
</dbReference>
<dbReference type="GO" id="GO:0005886">
    <property type="term" value="C:plasma membrane"/>
    <property type="evidence" value="ECO:0007669"/>
    <property type="project" value="UniProtKB-SubCell"/>
</dbReference>
<proteinExistence type="inferred from homology"/>
<feature type="binding site" evidence="10">
    <location>
        <position position="72"/>
    </location>
    <ligand>
        <name>Na(+)</name>
        <dbReference type="ChEBI" id="CHEBI:29101"/>
        <note>structural</note>
    </ligand>
</feature>
<evidence type="ECO:0000313" key="12">
    <source>
        <dbReference type="Proteomes" id="UP000287910"/>
    </source>
</evidence>
<dbReference type="InterPro" id="IPR003691">
    <property type="entry name" value="FluC"/>
</dbReference>
<evidence type="ECO:0000313" key="11">
    <source>
        <dbReference type="EMBL" id="RUL56897.1"/>
    </source>
</evidence>
<keyword evidence="4 10" id="KW-1133">Transmembrane helix</keyword>
<evidence type="ECO:0000256" key="2">
    <source>
        <dbReference type="ARBA" id="ARBA00022475"/>
    </source>
</evidence>
<evidence type="ECO:0000256" key="9">
    <source>
        <dbReference type="ARBA" id="ARBA00049940"/>
    </source>
</evidence>
<comment type="caution">
    <text evidence="11">The sequence shown here is derived from an EMBL/GenBank/DDBJ whole genome shotgun (WGS) entry which is preliminary data.</text>
</comment>
<keyword evidence="10" id="KW-0915">Sodium</keyword>
<reference evidence="11 12" key="1">
    <citation type="submission" date="2018-12" db="EMBL/GenBank/DDBJ databases">
        <title>Lysinibacillus antri sp. nov., isolated from a cave soil.</title>
        <authorList>
            <person name="Narsing Rao M.P."/>
            <person name="Zhang H."/>
            <person name="Dong Z.-Y."/>
            <person name="Niu X.-K."/>
            <person name="Zhang K."/>
            <person name="Fang B.-Z."/>
            <person name="Kang Y.-Q."/>
            <person name="Xiao M."/>
            <person name="Li W.-J."/>
        </authorList>
    </citation>
    <scope>NUCLEOTIDE SEQUENCE [LARGE SCALE GENOMIC DNA]</scope>
    <source>
        <strain evidence="11 12">SYSU K30002</strain>
    </source>
</reference>
<evidence type="ECO:0000256" key="7">
    <source>
        <dbReference type="ARBA" id="ARBA00035120"/>
    </source>
</evidence>
<evidence type="ECO:0000256" key="1">
    <source>
        <dbReference type="ARBA" id="ARBA00004651"/>
    </source>
</evidence>
<evidence type="ECO:0000256" key="5">
    <source>
        <dbReference type="ARBA" id="ARBA00023136"/>
    </source>
</evidence>
<dbReference type="NCBIfam" id="TIGR00494">
    <property type="entry name" value="crcB"/>
    <property type="match status" value="1"/>
</dbReference>
<comment type="subcellular location">
    <subcellularLocation>
        <location evidence="1 10">Cell membrane</location>
        <topology evidence="1 10">Multi-pass membrane protein</topology>
    </subcellularLocation>
</comment>
<keyword evidence="6 10" id="KW-0407">Ion channel</keyword>
<accession>A0A432LGA6</accession>
<evidence type="ECO:0000256" key="10">
    <source>
        <dbReference type="HAMAP-Rule" id="MF_00454"/>
    </source>
</evidence>
<evidence type="ECO:0000256" key="3">
    <source>
        <dbReference type="ARBA" id="ARBA00022692"/>
    </source>
</evidence>
<evidence type="ECO:0000256" key="4">
    <source>
        <dbReference type="ARBA" id="ARBA00022989"/>
    </source>
</evidence>
<dbReference type="GO" id="GO:0140114">
    <property type="term" value="P:cellular detoxification of fluoride"/>
    <property type="evidence" value="ECO:0007669"/>
    <property type="project" value="UniProtKB-UniRule"/>
</dbReference>
<feature type="transmembrane region" description="Helical" evidence="10">
    <location>
        <begin position="60"/>
        <end position="82"/>
    </location>
</feature>
<keyword evidence="10" id="KW-0479">Metal-binding</keyword>